<dbReference type="SUPFAM" id="SSF52540">
    <property type="entry name" value="P-loop containing nucleoside triphosphate hydrolases"/>
    <property type="match status" value="1"/>
</dbReference>
<accession>A0A7W5FJT6</accession>
<evidence type="ECO:0000256" key="3">
    <source>
        <dbReference type="PROSITE-ProRule" id="PRU00289"/>
    </source>
</evidence>
<keyword evidence="6" id="KW-1185">Reference proteome</keyword>
<evidence type="ECO:0000256" key="2">
    <source>
        <dbReference type="ARBA" id="ARBA00022840"/>
    </source>
</evidence>
<keyword evidence="1 3" id="KW-0547">Nucleotide-binding</keyword>
<dbReference type="Pfam" id="PF01580">
    <property type="entry name" value="FtsK_SpoIIIE"/>
    <property type="match status" value="1"/>
</dbReference>
<dbReference type="Proteomes" id="UP000590749">
    <property type="component" value="Unassembled WGS sequence"/>
</dbReference>
<evidence type="ECO:0000313" key="6">
    <source>
        <dbReference type="Proteomes" id="UP000590749"/>
    </source>
</evidence>
<name>A0A7W5FJT6_9ACTN</name>
<evidence type="ECO:0000259" key="4">
    <source>
        <dbReference type="PROSITE" id="PS50901"/>
    </source>
</evidence>
<reference evidence="5 6" key="1">
    <citation type="submission" date="2020-08" db="EMBL/GenBank/DDBJ databases">
        <title>Genomic Encyclopedia of Type Strains, Phase III (KMG-III): the genomes of soil and plant-associated and newly described type strains.</title>
        <authorList>
            <person name="Whitman W."/>
        </authorList>
    </citation>
    <scope>NUCLEOTIDE SEQUENCE [LARGE SCALE GENOMIC DNA]</scope>
    <source>
        <strain evidence="5 6">CECT 3287</strain>
    </source>
</reference>
<evidence type="ECO:0000256" key="1">
    <source>
        <dbReference type="ARBA" id="ARBA00022741"/>
    </source>
</evidence>
<dbReference type="Gene3D" id="3.40.50.300">
    <property type="entry name" value="P-loop containing nucleotide triphosphate hydrolases"/>
    <property type="match status" value="2"/>
</dbReference>
<gene>
    <name evidence="5" type="ORF">FHR83_008674</name>
</gene>
<evidence type="ECO:0000313" key="5">
    <source>
        <dbReference type="EMBL" id="MBB3100947.1"/>
    </source>
</evidence>
<dbReference type="PANTHER" id="PTHR22683:SF41">
    <property type="entry name" value="DNA TRANSLOCASE FTSK"/>
    <property type="match status" value="1"/>
</dbReference>
<dbReference type="PANTHER" id="PTHR22683">
    <property type="entry name" value="SPORULATION PROTEIN RELATED"/>
    <property type="match status" value="1"/>
</dbReference>
<dbReference type="EMBL" id="JACHXF010000031">
    <property type="protein sequence ID" value="MBB3100947.1"/>
    <property type="molecule type" value="Genomic_DNA"/>
</dbReference>
<dbReference type="AlphaFoldDB" id="A0A7W5FJT6"/>
<feature type="binding site" evidence="3">
    <location>
        <begin position="393"/>
        <end position="400"/>
    </location>
    <ligand>
        <name>ATP</name>
        <dbReference type="ChEBI" id="CHEBI:30616"/>
    </ligand>
</feature>
<dbReference type="InterPro" id="IPR027417">
    <property type="entry name" value="P-loop_NTPase"/>
</dbReference>
<proteinExistence type="predicted"/>
<feature type="domain" description="FtsK" evidence="4">
    <location>
        <begin position="373"/>
        <end position="576"/>
    </location>
</feature>
<sequence>MFTPPPAPERTRKELAEAVEELVRTASFIRARLEATRPRVREATAQAIAQITGDLRTLADHERAERAERAAADLALLEKAGKELPAAAGELVTAPGWAEQPVPDEMPGLLRIGHFRGVGDGDLPVLLPNPALAGVTLSGDGAARGDLIEVVETLLVRALAAAPAGAVRVHILDPHGNGTSLARFGSADTANGGVFWPVAITGNDVRDRLEYLARRVSTVALTFLQGSHHTLAQYNAGALVREPYHVVVALDVPRYRPEEMALLEKLTRTGGPCGVHVLALVDRGAQLRRGESSMIVESEPHLLYADHWLSIVPGQIVTADPAPPIEVVQRVVSRAEQPGGAAVVPLGRLLENIPRWGRRPGAAITAPIGLSGANPYEVALNVKGGPVHALIAGMTGMGKSTLLHALISSFSHVYAPEDLRFYLIDGKDGVEFRAYAPRLSDPSALPHAEVIAVQSDIRMYLSALAELEQERQRRSAAFAAHEVADIVELNETTDVRMPRVVAVLDEFQVLLTDPVHGQRAAGMLTNLAKQGRNAGIHLVLATQSLNGLGAFGEHKSLFDQIGLRIALKTKDAASSVTVLGDRNEDAASLTRRGEAIANSTGDPSQNVPVQVALVDKAVRAEMVRDMAARATTTAPFVFDGGGLVAVEQSAPLLAALDGKLPRRHGGETVLWVGGPVEVADGVAVTIADRAGGNLAVLGTGRSDGSDVFGVLAGAAISAATQHPDGRFVLLAPRDDHPLRATVTQLAEFLANRGADVLEVSLDETPTALETLGKEVKEAAGSPLSQRTFVVGFGASRIRAAAPFAVLAEHGPEAGLHVLGAWRSRAEMATAVLPAGAIATSPKALGFFDVRLVAQVPVEEQNGLGINRGNAPEADRMLLWHREDPNSTKIVVPFTAPGERTWATLSGRTR</sequence>
<dbReference type="RefSeq" id="WP_183227069.1">
    <property type="nucleotide sequence ID" value="NZ_BMPW01000036.1"/>
</dbReference>
<comment type="caution">
    <text evidence="5">The sequence shown here is derived from an EMBL/GenBank/DDBJ whole genome shotgun (WGS) entry which is preliminary data.</text>
</comment>
<dbReference type="GO" id="GO:0003677">
    <property type="term" value="F:DNA binding"/>
    <property type="evidence" value="ECO:0007669"/>
    <property type="project" value="InterPro"/>
</dbReference>
<dbReference type="PROSITE" id="PS50901">
    <property type="entry name" value="FTSK"/>
    <property type="match status" value="1"/>
</dbReference>
<dbReference type="InterPro" id="IPR050206">
    <property type="entry name" value="FtsK/SpoIIIE/SftA"/>
</dbReference>
<dbReference type="InterPro" id="IPR002543">
    <property type="entry name" value="FtsK_dom"/>
</dbReference>
<organism evidence="5 6">
    <name type="scientific">Actinoplanes campanulatus</name>
    <dbReference type="NCBI Taxonomy" id="113559"/>
    <lineage>
        <taxon>Bacteria</taxon>
        <taxon>Bacillati</taxon>
        <taxon>Actinomycetota</taxon>
        <taxon>Actinomycetes</taxon>
        <taxon>Micromonosporales</taxon>
        <taxon>Micromonosporaceae</taxon>
        <taxon>Actinoplanes</taxon>
    </lineage>
</organism>
<dbReference type="CDD" id="cd01127">
    <property type="entry name" value="TrwB_TraG_TraD_VirD4"/>
    <property type="match status" value="1"/>
</dbReference>
<protein>
    <recommendedName>
        <fullName evidence="4">FtsK domain-containing protein</fullName>
    </recommendedName>
</protein>
<keyword evidence="2 3" id="KW-0067">ATP-binding</keyword>
<dbReference type="GO" id="GO:0005524">
    <property type="term" value="F:ATP binding"/>
    <property type="evidence" value="ECO:0007669"/>
    <property type="project" value="UniProtKB-UniRule"/>
</dbReference>